<dbReference type="PROSITE" id="PS50043">
    <property type="entry name" value="HTH_LUXR_2"/>
    <property type="match status" value="1"/>
</dbReference>
<keyword evidence="2" id="KW-0238">DNA-binding</keyword>
<dbReference type="EMBL" id="JAYMFH010000014">
    <property type="protein sequence ID" value="MEC4295440.1"/>
    <property type="molecule type" value="Genomic_DNA"/>
</dbReference>
<keyword evidence="3" id="KW-0804">Transcription</keyword>
<evidence type="ECO:0000256" key="3">
    <source>
        <dbReference type="ARBA" id="ARBA00023163"/>
    </source>
</evidence>
<evidence type="ECO:0000259" key="5">
    <source>
        <dbReference type="PROSITE" id="PS50043"/>
    </source>
</evidence>
<comment type="caution">
    <text evidence="6">The sequence shown here is derived from an EMBL/GenBank/DDBJ whole genome shotgun (WGS) entry which is preliminary data.</text>
</comment>
<keyword evidence="4" id="KW-0812">Transmembrane</keyword>
<evidence type="ECO:0000256" key="1">
    <source>
        <dbReference type="ARBA" id="ARBA00023015"/>
    </source>
</evidence>
<feature type="transmembrane region" description="Helical" evidence="4">
    <location>
        <begin position="165"/>
        <end position="187"/>
    </location>
</feature>
<dbReference type="RefSeq" id="WP_326454931.1">
    <property type="nucleotide sequence ID" value="NZ_JAYMFH010000014.1"/>
</dbReference>
<dbReference type="Gene3D" id="1.10.10.10">
    <property type="entry name" value="Winged helix-like DNA-binding domain superfamily/Winged helix DNA-binding domain"/>
    <property type="match status" value="1"/>
</dbReference>
<dbReference type="SMART" id="SM00421">
    <property type="entry name" value="HTH_LUXR"/>
    <property type="match status" value="1"/>
</dbReference>
<keyword evidence="4" id="KW-0472">Membrane</keyword>
<feature type="transmembrane region" description="Helical" evidence="4">
    <location>
        <begin position="249"/>
        <end position="265"/>
    </location>
</feature>
<feature type="transmembrane region" description="Helical" evidence="4">
    <location>
        <begin position="137"/>
        <end position="159"/>
    </location>
</feature>
<evidence type="ECO:0000313" key="6">
    <source>
        <dbReference type="EMBL" id="MEC4295440.1"/>
    </source>
</evidence>
<dbReference type="InterPro" id="IPR016032">
    <property type="entry name" value="Sig_transdc_resp-reg_C-effctor"/>
</dbReference>
<feature type="transmembrane region" description="Helical" evidence="4">
    <location>
        <begin position="105"/>
        <end position="130"/>
    </location>
</feature>
<organism evidence="6 7">
    <name type="scientific">Adlercreutzia shanghongiae</name>
    <dbReference type="NCBI Taxonomy" id="3111773"/>
    <lineage>
        <taxon>Bacteria</taxon>
        <taxon>Bacillati</taxon>
        <taxon>Actinomycetota</taxon>
        <taxon>Coriobacteriia</taxon>
        <taxon>Eggerthellales</taxon>
        <taxon>Eggerthellaceae</taxon>
        <taxon>Adlercreutzia</taxon>
    </lineage>
</organism>
<dbReference type="InterPro" id="IPR036388">
    <property type="entry name" value="WH-like_DNA-bd_sf"/>
</dbReference>
<proteinExistence type="predicted"/>
<dbReference type="InterPro" id="IPR000792">
    <property type="entry name" value="Tscrpt_reg_LuxR_C"/>
</dbReference>
<accession>A0ABU6J027</accession>
<protein>
    <submittedName>
        <fullName evidence="6">LuxR C-terminal-related transcriptional regulator</fullName>
    </submittedName>
</protein>
<feature type="transmembrane region" description="Helical" evidence="4">
    <location>
        <begin position="335"/>
        <end position="356"/>
    </location>
</feature>
<dbReference type="PROSITE" id="PS00622">
    <property type="entry name" value="HTH_LUXR_1"/>
    <property type="match status" value="1"/>
</dbReference>
<dbReference type="Pfam" id="PF00196">
    <property type="entry name" value="GerE"/>
    <property type="match status" value="1"/>
</dbReference>
<evidence type="ECO:0000256" key="2">
    <source>
        <dbReference type="ARBA" id="ARBA00023125"/>
    </source>
</evidence>
<feature type="domain" description="HTH luxR-type" evidence="5">
    <location>
        <begin position="419"/>
        <end position="484"/>
    </location>
</feature>
<feature type="transmembrane region" description="Helical" evidence="4">
    <location>
        <begin position="56"/>
        <end position="74"/>
    </location>
</feature>
<sequence>MATGTAHLNADEKRRFALASLGFALFYAVCVSFFYSTSLLGREGFDVQHFDNVLNPTMFVVAAIFSALAGRAAATRQKIFAYAGYVLLAAALCLALWHASAAPAASLFGIAAFCAGAGMSLTAPFFFASLAAFPRRLIALACGIMALLGMLLDIGWSLLPATFSLIAQLAVLGASAFCLKASTNISFARAPKSSESSPASTRMDARSFLNTFLVSGVGTFALSIAYGVIDIAASGAGSSVEFTTGISKFGGVFAAIAFTLYFAAAKQSSATMLFNVVFGFLAAAMLFLPFLPAAYAVALNSLIAAGWKLVMLSLFYLVVITFAHNRTRLLSSIALAYALPRFGLFLGMNIAIAFQIDGSADFVRTTAVAFFLLYIILMAAWLVNAHERRKALKEAKAAYEQLGRYAQNQGDLKKTRCQDLSAEYGLTDREAGILLLLAQGRDAAFISEHLFLSRNTVKSYQKSIYAKLGVHSKQEIIDLASSLPVR</sequence>
<feature type="transmembrane region" description="Helical" evidence="4">
    <location>
        <begin position="362"/>
        <end position="383"/>
    </location>
</feature>
<dbReference type="PANTHER" id="PTHR44688">
    <property type="entry name" value="DNA-BINDING TRANSCRIPTIONAL ACTIVATOR DEVR_DOSR"/>
    <property type="match status" value="1"/>
</dbReference>
<feature type="transmembrane region" description="Helical" evidence="4">
    <location>
        <begin position="272"/>
        <end position="296"/>
    </location>
</feature>
<reference evidence="6 7" key="1">
    <citation type="submission" date="2024-01" db="EMBL/GenBank/DDBJ databases">
        <title>novel species in genus Adlercreutzia.</title>
        <authorList>
            <person name="Liu X."/>
        </authorList>
    </citation>
    <scope>NUCLEOTIDE SEQUENCE [LARGE SCALE GENOMIC DNA]</scope>
    <source>
        <strain evidence="6 7">R22</strain>
    </source>
</reference>
<dbReference type="CDD" id="cd06170">
    <property type="entry name" value="LuxR_C_like"/>
    <property type="match status" value="1"/>
</dbReference>
<evidence type="ECO:0000256" key="4">
    <source>
        <dbReference type="SAM" id="Phobius"/>
    </source>
</evidence>
<gene>
    <name evidence="6" type="ORF">VJ920_08960</name>
</gene>
<keyword evidence="1" id="KW-0805">Transcription regulation</keyword>
<evidence type="ECO:0000313" key="7">
    <source>
        <dbReference type="Proteomes" id="UP001343724"/>
    </source>
</evidence>
<dbReference type="PANTHER" id="PTHR44688:SF16">
    <property type="entry name" value="DNA-BINDING TRANSCRIPTIONAL ACTIVATOR DEVR_DOSR"/>
    <property type="match status" value="1"/>
</dbReference>
<dbReference type="Proteomes" id="UP001343724">
    <property type="component" value="Unassembled WGS sequence"/>
</dbReference>
<dbReference type="PRINTS" id="PR00038">
    <property type="entry name" value="HTHLUXR"/>
</dbReference>
<feature type="transmembrane region" description="Helical" evidence="4">
    <location>
        <begin position="302"/>
        <end position="323"/>
    </location>
</feature>
<name>A0ABU6J027_9ACTN</name>
<dbReference type="SUPFAM" id="SSF46894">
    <property type="entry name" value="C-terminal effector domain of the bipartite response regulators"/>
    <property type="match status" value="1"/>
</dbReference>
<keyword evidence="7" id="KW-1185">Reference proteome</keyword>
<feature type="transmembrane region" description="Helical" evidence="4">
    <location>
        <begin position="79"/>
        <end position="99"/>
    </location>
</feature>
<feature type="transmembrane region" description="Helical" evidence="4">
    <location>
        <begin position="16"/>
        <end position="36"/>
    </location>
</feature>
<keyword evidence="4" id="KW-1133">Transmembrane helix</keyword>
<feature type="transmembrane region" description="Helical" evidence="4">
    <location>
        <begin position="208"/>
        <end position="229"/>
    </location>
</feature>